<dbReference type="Gene3D" id="1.20.1280.50">
    <property type="match status" value="1"/>
</dbReference>
<dbReference type="EMBL" id="HBJA01003323">
    <property type="protein sequence ID" value="CAE0789950.1"/>
    <property type="molecule type" value="Transcribed_RNA"/>
</dbReference>
<dbReference type="InterPro" id="IPR036047">
    <property type="entry name" value="F-box-like_dom_sf"/>
</dbReference>
<organism evidence="2">
    <name type="scientific">Eutreptiella gymnastica</name>
    <dbReference type="NCBI Taxonomy" id="73025"/>
    <lineage>
        <taxon>Eukaryota</taxon>
        <taxon>Discoba</taxon>
        <taxon>Euglenozoa</taxon>
        <taxon>Euglenida</taxon>
        <taxon>Spirocuta</taxon>
        <taxon>Euglenophyceae</taxon>
        <taxon>Eutreptiales</taxon>
        <taxon>Eutreptiaceae</taxon>
        <taxon>Eutreptiella</taxon>
    </lineage>
</organism>
<feature type="domain" description="F-box" evidence="1">
    <location>
        <begin position="1"/>
        <end position="43"/>
    </location>
</feature>
<name>A0A7S4FEE5_9EUGL</name>
<evidence type="ECO:0000313" key="2">
    <source>
        <dbReference type="EMBL" id="CAE0789950.1"/>
    </source>
</evidence>
<dbReference type="PROSITE" id="PS50181">
    <property type="entry name" value="FBOX"/>
    <property type="match status" value="1"/>
</dbReference>
<evidence type="ECO:0000259" key="1">
    <source>
        <dbReference type="PROSITE" id="PS50181"/>
    </source>
</evidence>
<dbReference type="SUPFAM" id="SSF81383">
    <property type="entry name" value="F-box domain"/>
    <property type="match status" value="1"/>
</dbReference>
<gene>
    <name evidence="2" type="ORF">EGYM00163_LOCUS1064</name>
</gene>
<proteinExistence type="predicted"/>
<accession>A0A7S4FEE5</accession>
<protein>
    <recommendedName>
        <fullName evidence="1">F-box domain-containing protein</fullName>
    </recommendedName>
</protein>
<sequence>MDLPEDTLRYVFGFLTKPTMYATLCLVCKHWARALPRVQFAPLLMCIKKTKALFVDARGFVVDEVVVHPGVSPRLGHSTIAVAPDGCHLYACEGVTLTRYRVTSGFLRKNKVVLCDHRLNRTVRVIYGRHMELWLLLNHGSCPELLNVDLRKSKIMNRFALAANPEQNHCIRAYDGCYVPREDCLVVLVQSTTTYIVKVPLLKDRFQQAAATYSWTPLHFALPGPPGLVWEGRLRAGTLTLLGTEELCYAVPAAGVVHASRLKDTLGIMEPWDCPGLLGLCALHGQMYGLTAEGLKIVRNRGGKRTLGTRMDCAGGTHLLAVG</sequence>
<dbReference type="AlphaFoldDB" id="A0A7S4FEE5"/>
<reference evidence="2" key="1">
    <citation type="submission" date="2021-01" db="EMBL/GenBank/DDBJ databases">
        <authorList>
            <person name="Corre E."/>
            <person name="Pelletier E."/>
            <person name="Niang G."/>
            <person name="Scheremetjew M."/>
            <person name="Finn R."/>
            <person name="Kale V."/>
            <person name="Holt S."/>
            <person name="Cochrane G."/>
            <person name="Meng A."/>
            <person name="Brown T."/>
            <person name="Cohen L."/>
        </authorList>
    </citation>
    <scope>NUCLEOTIDE SEQUENCE</scope>
    <source>
        <strain evidence="2">CCMP1594</strain>
    </source>
</reference>
<dbReference type="InterPro" id="IPR001810">
    <property type="entry name" value="F-box_dom"/>
</dbReference>